<evidence type="ECO:0000313" key="12">
    <source>
        <dbReference type="EMBL" id="RYM32916.1"/>
    </source>
</evidence>
<dbReference type="EC" id="7.2.1.1" evidence="8"/>
<dbReference type="NCBIfam" id="NF003761">
    <property type="entry name" value="PRK05352.1-4"/>
    <property type="match status" value="1"/>
</dbReference>
<dbReference type="OrthoDB" id="9774536at2"/>
<name>A0A4V1WFE5_9FLAO</name>
<evidence type="ECO:0000256" key="7">
    <source>
        <dbReference type="ARBA" id="ARBA00023201"/>
    </source>
</evidence>
<dbReference type="PANTHER" id="PTHR37839">
    <property type="entry name" value="NA(+)-TRANSLOCATING NADH-QUINONE REDUCTASE SUBUNIT A"/>
    <property type="match status" value="1"/>
</dbReference>
<feature type="domain" description="NqrA second alpha/beta" evidence="11">
    <location>
        <begin position="115"/>
        <end position="260"/>
    </location>
</feature>
<dbReference type="EMBL" id="SETE01000005">
    <property type="protein sequence ID" value="RYM32916.1"/>
    <property type="molecule type" value="Genomic_DNA"/>
</dbReference>
<keyword evidence="6 8" id="KW-0830">Ubiquinone</keyword>
<dbReference type="HAMAP" id="MF_00425">
    <property type="entry name" value="NqrA"/>
    <property type="match status" value="1"/>
</dbReference>
<evidence type="ECO:0000259" key="11">
    <source>
        <dbReference type="Pfam" id="PF24836"/>
    </source>
</evidence>
<evidence type="ECO:0000256" key="3">
    <source>
        <dbReference type="ARBA" id="ARBA00023027"/>
    </source>
</evidence>
<evidence type="ECO:0000256" key="1">
    <source>
        <dbReference type="ARBA" id="ARBA00022448"/>
    </source>
</evidence>
<feature type="domain" description="NqrA N-terminal barrel-sandwich hybrid" evidence="9">
    <location>
        <begin position="5"/>
        <end position="97"/>
    </location>
</feature>
<dbReference type="AlphaFoldDB" id="A0A4V1WFE5"/>
<evidence type="ECO:0000256" key="6">
    <source>
        <dbReference type="ARBA" id="ARBA00023075"/>
    </source>
</evidence>
<dbReference type="Pfam" id="PF24836">
    <property type="entry name" value="NQRA_2nd"/>
    <property type="match status" value="1"/>
</dbReference>
<dbReference type="InterPro" id="IPR022615">
    <property type="entry name" value="NqrA_C_domain"/>
</dbReference>
<keyword evidence="2 8" id="KW-1278">Translocase</keyword>
<dbReference type="RefSeq" id="WP_130094253.1">
    <property type="nucleotide sequence ID" value="NZ_SETE01000005.1"/>
</dbReference>
<keyword evidence="1 8" id="KW-0813">Transport</keyword>
<organism evidence="12 13">
    <name type="scientific">Brumimicrobium glaciale</name>
    <dbReference type="NCBI Taxonomy" id="200475"/>
    <lineage>
        <taxon>Bacteria</taxon>
        <taxon>Pseudomonadati</taxon>
        <taxon>Bacteroidota</taxon>
        <taxon>Flavobacteriia</taxon>
        <taxon>Flavobacteriales</taxon>
        <taxon>Crocinitomicaceae</taxon>
        <taxon>Brumimicrobium</taxon>
    </lineage>
</organism>
<accession>A0A4V1WFE5</accession>
<gene>
    <name evidence="8" type="primary">nqrA</name>
    <name evidence="12" type="ORF">ERX46_12745</name>
</gene>
<sequence>MSKAVRLKKGLDIKLLGEADQVKVEAKQPTMVALKPSDFHGLIPKVILKEGEKVKRGEVVFYDKYNKDVKFVSPVTGTISEILRGEKRRILEIRISVAATDEAVQVNPVDPSSISREEVKSTMLANGLWPFVKQRPLDKIADPSVTPKSIFISAFDSAPLAPDYDFILHGQDQFFQHGLNALAKLTDGKVNITLNGKGASDECFQNAKNVEINKISGKHPAGNVGTQIHHFDPIDKGEFVFTLNPQDVVTIGKFFAEGQFDASRIVALTGSEVEASARKYYKTIIGARLDTIIDGSLTNDNVRVVSGNALTGKAVEKDGFLGFYDAHITVLPEGNEHKFFLTEGWLAPGFDKYSSHRLFPTWLTPNKKRRLDTNLNGEQRGFVVTGEMEKVLPFDILPMQLIKAIMVNDIDAMEQLGIYEIAPEDFALCEYVCTSKIAIQEKIREGLDVIEEECM</sequence>
<evidence type="ECO:0000259" key="9">
    <source>
        <dbReference type="Pfam" id="PF05896"/>
    </source>
</evidence>
<dbReference type="PANTHER" id="PTHR37839:SF1">
    <property type="entry name" value="NA(+)-TRANSLOCATING NADH-QUINONE REDUCTASE SUBUNIT A"/>
    <property type="match status" value="1"/>
</dbReference>
<comment type="catalytic activity">
    <reaction evidence="8">
        <text>a ubiquinone + n Na(+)(in) + NADH + H(+) = a ubiquinol + n Na(+)(out) + NAD(+)</text>
        <dbReference type="Rhea" id="RHEA:47748"/>
        <dbReference type="Rhea" id="RHEA-COMP:9565"/>
        <dbReference type="Rhea" id="RHEA-COMP:9566"/>
        <dbReference type="ChEBI" id="CHEBI:15378"/>
        <dbReference type="ChEBI" id="CHEBI:16389"/>
        <dbReference type="ChEBI" id="CHEBI:17976"/>
        <dbReference type="ChEBI" id="CHEBI:29101"/>
        <dbReference type="ChEBI" id="CHEBI:57540"/>
        <dbReference type="ChEBI" id="CHEBI:57945"/>
        <dbReference type="EC" id="7.2.1.1"/>
    </reaction>
</comment>
<comment type="similarity">
    <text evidence="8">Belongs to the NqrA family.</text>
</comment>
<reference evidence="12 13" key="1">
    <citation type="submission" date="2019-02" db="EMBL/GenBank/DDBJ databases">
        <title>Genome sequence of the sea-ice species Brumimicrobium glaciale.</title>
        <authorList>
            <person name="Bowman J.P."/>
        </authorList>
    </citation>
    <scope>NUCLEOTIDE SEQUENCE [LARGE SCALE GENOMIC DNA]</scope>
    <source>
        <strain evidence="12 13">IC156</strain>
    </source>
</reference>
<dbReference type="InterPro" id="IPR056147">
    <property type="entry name" value="NQRA_N"/>
</dbReference>
<dbReference type="NCBIfam" id="TIGR01936">
    <property type="entry name" value="nqrA"/>
    <property type="match status" value="1"/>
</dbReference>
<comment type="caution">
    <text evidence="12">The sequence shown here is derived from an EMBL/GenBank/DDBJ whole genome shotgun (WGS) entry which is preliminary data.</text>
</comment>
<dbReference type="Pfam" id="PF11973">
    <property type="entry name" value="NQRA_SLBB"/>
    <property type="match status" value="1"/>
</dbReference>
<evidence type="ECO:0000256" key="5">
    <source>
        <dbReference type="ARBA" id="ARBA00023065"/>
    </source>
</evidence>
<evidence type="ECO:0000259" key="10">
    <source>
        <dbReference type="Pfam" id="PF11973"/>
    </source>
</evidence>
<evidence type="ECO:0000313" key="13">
    <source>
        <dbReference type="Proteomes" id="UP000293952"/>
    </source>
</evidence>
<proteinExistence type="inferred from homology"/>
<comment type="subunit">
    <text evidence="8">Composed of six subunits; NqrA, NqrB, NqrC, NqrD, NqrE and NqrF.</text>
</comment>
<evidence type="ECO:0000256" key="4">
    <source>
        <dbReference type="ARBA" id="ARBA00023053"/>
    </source>
</evidence>
<feature type="domain" description="Na(+)-translocating NADH-quinone reductase subunit A C-terminal" evidence="10">
    <location>
        <begin position="265"/>
        <end position="316"/>
    </location>
</feature>
<dbReference type="InterPro" id="IPR056148">
    <property type="entry name" value="NQRA_2nd"/>
</dbReference>
<dbReference type="GO" id="GO:0016655">
    <property type="term" value="F:oxidoreductase activity, acting on NAD(P)H, quinone or similar compound as acceptor"/>
    <property type="evidence" value="ECO:0007669"/>
    <property type="project" value="UniProtKB-UniRule"/>
</dbReference>
<keyword evidence="7 8" id="KW-0739">Sodium transport</keyword>
<evidence type="ECO:0000256" key="8">
    <source>
        <dbReference type="HAMAP-Rule" id="MF_00425"/>
    </source>
</evidence>
<dbReference type="Pfam" id="PF05896">
    <property type="entry name" value="NQRA_N"/>
    <property type="match status" value="1"/>
</dbReference>
<keyword evidence="3 8" id="KW-0520">NAD</keyword>
<comment type="function">
    <text evidence="8">NQR complex catalyzes the reduction of ubiquinone-1 to ubiquinol by two successive reactions, coupled with the transport of Na(+) ions from the cytoplasm to the periplasm. NqrA to NqrE are probably involved in the second step, the conversion of ubisemiquinone to ubiquinol.</text>
</comment>
<dbReference type="GO" id="GO:0006814">
    <property type="term" value="P:sodium ion transport"/>
    <property type="evidence" value="ECO:0007669"/>
    <property type="project" value="UniProtKB-UniRule"/>
</dbReference>
<keyword evidence="13" id="KW-1185">Reference proteome</keyword>
<evidence type="ECO:0000256" key="2">
    <source>
        <dbReference type="ARBA" id="ARBA00022967"/>
    </source>
</evidence>
<keyword evidence="5 8" id="KW-0406">Ion transport</keyword>
<keyword evidence="4 8" id="KW-0915">Sodium</keyword>
<dbReference type="InterPro" id="IPR008703">
    <property type="entry name" value="NqrA"/>
</dbReference>
<dbReference type="Proteomes" id="UP000293952">
    <property type="component" value="Unassembled WGS sequence"/>
</dbReference>
<protein>
    <recommendedName>
        <fullName evidence="8">Na(+)-translocating NADH-quinone reductase subunit A</fullName>
        <shortName evidence="8">Na(+)-NQR subunit A</shortName>
        <shortName evidence="8">Na(+)-translocating NQR subunit A</shortName>
        <ecNumber evidence="8">7.2.1.1</ecNumber>
    </recommendedName>
    <alternativeName>
        <fullName evidence="8">NQR complex subunit A</fullName>
    </alternativeName>
    <alternativeName>
        <fullName evidence="8">NQR-1 subunit A</fullName>
    </alternativeName>
</protein>